<dbReference type="AlphaFoldDB" id="W2ZX95"/>
<feature type="compositionally biased region" description="Low complexity" evidence="1">
    <location>
        <begin position="894"/>
        <end position="930"/>
    </location>
</feature>
<dbReference type="Gene3D" id="3.40.50.300">
    <property type="entry name" value="P-loop containing nucleotide triphosphate hydrolases"/>
    <property type="match status" value="1"/>
</dbReference>
<dbReference type="Proteomes" id="UP000018948">
    <property type="component" value="Unassembled WGS sequence"/>
</dbReference>
<reference evidence="2 3" key="1">
    <citation type="submission" date="2013-11" db="EMBL/GenBank/DDBJ databases">
        <title>The Genome Sequence of Phytophthora parasitica P10297.</title>
        <authorList>
            <consortium name="The Broad Institute Genomics Platform"/>
            <person name="Russ C."/>
            <person name="Tyler B."/>
            <person name="Panabieres F."/>
            <person name="Shan W."/>
            <person name="Tripathy S."/>
            <person name="Grunwald N."/>
            <person name="Machado M."/>
            <person name="Johnson C.S."/>
            <person name="Walker B."/>
            <person name="Young S.K."/>
            <person name="Zeng Q."/>
            <person name="Gargeya S."/>
            <person name="Fitzgerald M."/>
            <person name="Haas B."/>
            <person name="Abouelleil A."/>
            <person name="Allen A.W."/>
            <person name="Alvarado L."/>
            <person name="Arachchi H.M."/>
            <person name="Berlin A.M."/>
            <person name="Chapman S.B."/>
            <person name="Gainer-Dewar J."/>
            <person name="Goldberg J."/>
            <person name="Griggs A."/>
            <person name="Gujja S."/>
            <person name="Hansen M."/>
            <person name="Howarth C."/>
            <person name="Imamovic A."/>
            <person name="Ireland A."/>
            <person name="Larimer J."/>
            <person name="McCowan C."/>
            <person name="Murphy C."/>
            <person name="Pearson M."/>
            <person name="Poon T.W."/>
            <person name="Priest M."/>
            <person name="Roberts A."/>
            <person name="Saif S."/>
            <person name="Shea T."/>
            <person name="Sisk P."/>
            <person name="Sykes S."/>
            <person name="Wortman J."/>
            <person name="Nusbaum C."/>
            <person name="Birren B."/>
        </authorList>
    </citation>
    <scope>NUCLEOTIDE SEQUENCE [LARGE SCALE GENOMIC DNA]</scope>
    <source>
        <strain evidence="2 3">P10297</strain>
    </source>
</reference>
<feature type="region of interest" description="Disordered" evidence="1">
    <location>
        <begin position="881"/>
        <end position="930"/>
    </location>
</feature>
<name>W2ZX95_PHYNI</name>
<dbReference type="PANTHER" id="PTHR47679:SF2">
    <property type="entry name" value="C-TERMINAL OF ROC (COR) DOMAIN-CONTAINING PROTEIN"/>
    <property type="match status" value="1"/>
</dbReference>
<dbReference type="Pfam" id="PF08477">
    <property type="entry name" value="Roc"/>
    <property type="match status" value="1"/>
</dbReference>
<proteinExistence type="predicted"/>
<protein>
    <recommendedName>
        <fullName evidence="4">C-terminal of Roc (COR) domain-containing protein</fullName>
    </recommendedName>
</protein>
<evidence type="ECO:0000313" key="3">
    <source>
        <dbReference type="Proteomes" id="UP000018948"/>
    </source>
</evidence>
<dbReference type="OrthoDB" id="93327at2759"/>
<evidence type="ECO:0000256" key="1">
    <source>
        <dbReference type="SAM" id="MobiDB-lite"/>
    </source>
</evidence>
<dbReference type="PANTHER" id="PTHR47679">
    <property type="entry name" value="PROTEIN TORNADO 1"/>
    <property type="match status" value="1"/>
</dbReference>
<dbReference type="InterPro" id="IPR027417">
    <property type="entry name" value="P-loop_NTPase"/>
</dbReference>
<dbReference type="SUPFAM" id="SSF52540">
    <property type="entry name" value="P-loop containing nucleoside triphosphate hydrolases"/>
    <property type="match status" value="1"/>
</dbReference>
<gene>
    <name evidence="2" type="ORF">F442_02944</name>
</gene>
<sequence length="1079" mass="121228">MIWTISKEDLDEKIAVARLLLSSGSNPNYLSVSVAKASLEQHRMGLLACAHHWHDCYEKGKPLTMIPSEVIEGGEDAVRTFLDDLEKTSADQLVYRSKVCIVGPSTWGKTSLVKSMTKNEPLPENIEDRTIGIDLFPFTFKENSNDGTTSKQHDVTFWDFAGQDIYHVTHALFFSERTVYLICVDLSVYAKKLEEVKMCTALKQTVVMERFFEENVLRWVRFILFRQPSAQFKVIGTKVDLVSDIEVKHISSDMNCHMTSFLKNLDKEVADEAKDALDDVFKPSNLVVFSAKLEDSIAKARQSIEQAIIDKPNLSIMMPATYSQVLAQIVKTRRPDANATPANRVKQVIVPFRALFNKLMDVPNLEDAGKCQAILRVLHNLGDILWYEDNGKDRDSIANPDELIILDPKLMLDIVSEVVNHNYDTRKGNLYEALRRDGTLHHSLLITFTWWEALKEAGDNMVPLFKRFLQHFNLAYPASIAEKLDEVDMIVPMYWKTRAEAQETVKPLAKQPSMLTRISVTGSAFAKWKYSLPAAISEAVYVNFVVQCYRQDAARNVGPAHVECFVRGEFCAVIKFVADKSGRCDDIEIEVAAATHEVAWAEMRDIVMSMENVLRKYPGLKSMKQGMLERYIVKPDDDGEHDHIVVSGLVANPSELKQKRFKMPWLPLDFDWYIQRAWENPGKLEELRAQKITLQLPHRLDVLRQLVVSSETRQLPALWTLLYSKETSEIVLRIHSDISGLCHHVPLRITVPNKFVMEHSDSIQAGVLVLSVLSSLIPTDIAKTAVEMALSVSSTALDHAQTVNSILAKAGLSPGKARSATEFDMPISSRAALLRDILKLHDSNFDHLKVSELSNLRSAAHNETGRFVWVHERELEEMKDHLTPRDLPPPPPASNSISTTTSTPIPLPTHSPKATRVSTPVVSPTSTTIVPSTSRPIATSISIRVTKLVWPGRAKGRKKIYCEWEIVHQLKRAGNGKTEEAADLGADIEWSSQSEKLVNVSSIIMLQESTVKIFVKQRRQFLKCFSDKVIGLGEVQLKDHKNRIGSASSNSKPVNIEIALAGMKIPQSSTVTCEISIEQ</sequence>
<evidence type="ECO:0000313" key="2">
    <source>
        <dbReference type="EMBL" id="ETP51987.1"/>
    </source>
</evidence>
<organism evidence="2 3">
    <name type="scientific">Phytophthora nicotianae P10297</name>
    <dbReference type="NCBI Taxonomy" id="1317064"/>
    <lineage>
        <taxon>Eukaryota</taxon>
        <taxon>Sar</taxon>
        <taxon>Stramenopiles</taxon>
        <taxon>Oomycota</taxon>
        <taxon>Peronosporomycetes</taxon>
        <taxon>Peronosporales</taxon>
        <taxon>Peronosporaceae</taxon>
        <taxon>Phytophthora</taxon>
    </lineage>
</organism>
<accession>W2ZX95</accession>
<evidence type="ECO:0008006" key="4">
    <source>
        <dbReference type="Google" id="ProtNLM"/>
    </source>
</evidence>
<dbReference type="EMBL" id="ANIY01000673">
    <property type="protein sequence ID" value="ETP51987.1"/>
    <property type="molecule type" value="Genomic_DNA"/>
</dbReference>
<comment type="caution">
    <text evidence="2">The sequence shown here is derived from an EMBL/GenBank/DDBJ whole genome shotgun (WGS) entry which is preliminary data.</text>
</comment>